<keyword evidence="5" id="KW-1185">Reference proteome</keyword>
<evidence type="ECO:0000256" key="2">
    <source>
        <dbReference type="ARBA" id="ARBA00022737"/>
    </source>
</evidence>
<reference evidence="4 5" key="1">
    <citation type="journal article" date="2012" name="Eukaryot. Cell">
        <title>Genome sequence of the fungus Glarea lozoyensis: the first genome sequence of a species from the Helotiaceae family.</title>
        <authorList>
            <person name="Youssar L."/>
            <person name="Gruening B.A."/>
            <person name="Erxleben A."/>
            <person name="Guenther S."/>
            <person name="Huettel W."/>
        </authorList>
    </citation>
    <scope>NUCLEOTIDE SEQUENCE [LARGE SCALE GENOMIC DNA]</scope>
    <source>
        <strain evidence="5">ATCC 74030 / MF5533</strain>
    </source>
</reference>
<feature type="compositionally biased region" description="Polar residues" evidence="3">
    <location>
        <begin position="1"/>
        <end position="11"/>
    </location>
</feature>
<dbReference type="SUPFAM" id="SSF52058">
    <property type="entry name" value="L domain-like"/>
    <property type="match status" value="1"/>
</dbReference>
<organism evidence="4 5">
    <name type="scientific">Glarea lozoyensis (strain ATCC 74030 / MF5533)</name>
    <dbReference type="NCBI Taxonomy" id="1104152"/>
    <lineage>
        <taxon>Eukaryota</taxon>
        <taxon>Fungi</taxon>
        <taxon>Dikarya</taxon>
        <taxon>Ascomycota</taxon>
        <taxon>Pezizomycotina</taxon>
        <taxon>Leotiomycetes</taxon>
        <taxon>Helotiales</taxon>
        <taxon>Helotiaceae</taxon>
        <taxon>Glarea</taxon>
    </lineage>
</organism>
<dbReference type="HOGENOM" id="CLU_044236_0_0_1"/>
<dbReference type="Proteomes" id="UP000005446">
    <property type="component" value="Unassembled WGS sequence"/>
</dbReference>
<gene>
    <name evidence="4" type="ORF">M7I_7993</name>
</gene>
<dbReference type="SMART" id="SM00369">
    <property type="entry name" value="LRR_TYP"/>
    <property type="match status" value="3"/>
</dbReference>
<dbReference type="OrthoDB" id="266138at2759"/>
<dbReference type="EMBL" id="AGUE01000258">
    <property type="protein sequence ID" value="EHK96286.1"/>
    <property type="molecule type" value="Genomic_DNA"/>
</dbReference>
<sequence>MTTSDNENTPPRISINLDDIKGHEGDSSPGGGTPKSSTGWDGKLRLEKKLELVNPEALSDPEYSDEEQVLSGETIEADEAHCLCYGEQISPANKPRYPDLLDDYPLDTEEIDCVHARVSSVPLLRLERFTAVARLCLRQNTITEIEGFSCLAATLKELDLYDNLIAHIRGLDLSFNKIKHIKKVNHLTNLTDIYFVQNKIGKIENLEGLTKLRNLELAANRIREIENLETLTGLEELWLGKNKITQISNIDSLQNLKILSIQSNRIRGITGLDNLPHLEELYISHNALTSLSGLEKVMGLRVLDVSNNQITSIKGLKHLEDLEEVWASYNQIGDIAEIEEELKERKKLNTVYFEGNPLQLRNPTLYRNKVRLTLPQVMQIDATFHPRLFYPLINWLTSSYQ</sequence>
<dbReference type="InterPro" id="IPR032675">
    <property type="entry name" value="LRR_dom_sf"/>
</dbReference>
<dbReference type="InParanoid" id="H0EYT3"/>
<feature type="region of interest" description="Disordered" evidence="3">
    <location>
        <begin position="1"/>
        <end position="42"/>
    </location>
</feature>
<protein>
    <submittedName>
        <fullName evidence="4">Uncharacterized protein</fullName>
    </submittedName>
</protein>
<dbReference type="Gene3D" id="3.80.10.10">
    <property type="entry name" value="Ribonuclease Inhibitor"/>
    <property type="match status" value="3"/>
</dbReference>
<dbReference type="InterPro" id="IPR003591">
    <property type="entry name" value="Leu-rich_rpt_typical-subtyp"/>
</dbReference>
<dbReference type="PANTHER" id="PTHR46652">
    <property type="entry name" value="LEUCINE-RICH REPEAT AND IQ DOMAIN-CONTAINING PROTEIN 1-RELATED"/>
    <property type="match status" value="1"/>
</dbReference>
<dbReference type="Pfam" id="PF12799">
    <property type="entry name" value="LRR_4"/>
    <property type="match status" value="3"/>
</dbReference>
<evidence type="ECO:0000256" key="1">
    <source>
        <dbReference type="ARBA" id="ARBA00022614"/>
    </source>
</evidence>
<evidence type="ECO:0000313" key="4">
    <source>
        <dbReference type="EMBL" id="EHK96286.1"/>
    </source>
</evidence>
<evidence type="ECO:0000256" key="3">
    <source>
        <dbReference type="SAM" id="MobiDB-lite"/>
    </source>
</evidence>
<proteinExistence type="predicted"/>
<dbReference type="PANTHER" id="PTHR46652:SF3">
    <property type="entry name" value="LEUCINE-RICH REPEAT-CONTAINING PROTEIN 9"/>
    <property type="match status" value="1"/>
</dbReference>
<dbReference type="InterPro" id="IPR001611">
    <property type="entry name" value="Leu-rich_rpt"/>
</dbReference>
<accession>H0EYT3</accession>
<name>H0EYT3_GLAL7</name>
<dbReference type="SMART" id="SM00365">
    <property type="entry name" value="LRR_SD22"/>
    <property type="match status" value="9"/>
</dbReference>
<keyword evidence="1" id="KW-0433">Leucine-rich repeat</keyword>
<comment type="caution">
    <text evidence="4">The sequence shown here is derived from an EMBL/GenBank/DDBJ whole genome shotgun (WGS) entry which is preliminary data.</text>
</comment>
<evidence type="ECO:0000313" key="5">
    <source>
        <dbReference type="Proteomes" id="UP000005446"/>
    </source>
</evidence>
<dbReference type="FunCoup" id="H0EYT3">
    <property type="interactions" value="200"/>
</dbReference>
<keyword evidence="2" id="KW-0677">Repeat</keyword>
<dbReference type="AlphaFoldDB" id="H0EYT3"/>
<dbReference type="PROSITE" id="PS51450">
    <property type="entry name" value="LRR"/>
    <property type="match status" value="7"/>
</dbReference>
<dbReference type="InterPro" id="IPR050836">
    <property type="entry name" value="SDS22/Internalin_LRR"/>
</dbReference>
<dbReference type="InterPro" id="IPR025875">
    <property type="entry name" value="Leu-rich_rpt_4"/>
</dbReference>